<evidence type="ECO:0008006" key="4">
    <source>
        <dbReference type="Google" id="ProtNLM"/>
    </source>
</evidence>
<feature type="transmembrane region" description="Helical" evidence="1">
    <location>
        <begin position="135"/>
        <end position="155"/>
    </location>
</feature>
<dbReference type="AlphaFoldDB" id="A0A941IM30"/>
<protein>
    <recommendedName>
        <fullName evidence="4">Cytoplasmic membrane protein</fullName>
    </recommendedName>
</protein>
<dbReference type="EMBL" id="JAGSOH010000145">
    <property type="protein sequence ID" value="MBR7830637.1"/>
    <property type="molecule type" value="Genomic_DNA"/>
</dbReference>
<reference evidence="2" key="1">
    <citation type="submission" date="2021-04" db="EMBL/GenBank/DDBJ databases">
        <title>Genome based classification of Actinospica acidithermotolerans sp. nov., an actinobacterium isolated from an Indonesian hot spring.</title>
        <authorList>
            <person name="Kusuma A.B."/>
            <person name="Putra K.E."/>
            <person name="Nafisah S."/>
            <person name="Loh J."/>
            <person name="Nouioui I."/>
            <person name="Goodfellow M."/>
        </authorList>
    </citation>
    <scope>NUCLEOTIDE SEQUENCE</scope>
    <source>
        <strain evidence="2">MGRD01-02</strain>
    </source>
</reference>
<proteinExistence type="predicted"/>
<organism evidence="2 3">
    <name type="scientific">Actinospica acidithermotolerans</name>
    <dbReference type="NCBI Taxonomy" id="2828514"/>
    <lineage>
        <taxon>Bacteria</taxon>
        <taxon>Bacillati</taxon>
        <taxon>Actinomycetota</taxon>
        <taxon>Actinomycetes</taxon>
        <taxon>Catenulisporales</taxon>
        <taxon>Actinospicaceae</taxon>
        <taxon>Actinospica</taxon>
    </lineage>
</organism>
<feature type="transmembrane region" description="Helical" evidence="1">
    <location>
        <begin position="76"/>
        <end position="96"/>
    </location>
</feature>
<comment type="caution">
    <text evidence="2">The sequence shown here is derived from an EMBL/GenBank/DDBJ whole genome shotgun (WGS) entry which is preliminary data.</text>
</comment>
<feature type="transmembrane region" description="Helical" evidence="1">
    <location>
        <begin position="12"/>
        <end position="33"/>
    </location>
</feature>
<accession>A0A941IM30</accession>
<evidence type="ECO:0000313" key="2">
    <source>
        <dbReference type="EMBL" id="MBR7830637.1"/>
    </source>
</evidence>
<keyword evidence="1" id="KW-0812">Transmembrane</keyword>
<name>A0A941IM30_9ACTN</name>
<evidence type="ECO:0000256" key="1">
    <source>
        <dbReference type="SAM" id="Phobius"/>
    </source>
</evidence>
<gene>
    <name evidence="2" type="ORF">KDK95_30325</name>
</gene>
<keyword evidence="3" id="KW-1185">Reference proteome</keyword>
<evidence type="ECO:0000313" key="3">
    <source>
        <dbReference type="Proteomes" id="UP000676325"/>
    </source>
</evidence>
<dbReference type="RefSeq" id="WP_212521761.1">
    <property type="nucleotide sequence ID" value="NZ_JAGSOH010000145.1"/>
</dbReference>
<keyword evidence="1" id="KW-0472">Membrane</keyword>
<dbReference type="Proteomes" id="UP000676325">
    <property type="component" value="Unassembled WGS sequence"/>
</dbReference>
<keyword evidence="1" id="KW-1133">Transmembrane helix</keyword>
<sequence length="185" mass="20368">MNDSATLRRIRILIVLFVVGLILSGVTAFPLGIEARALDRILHGAAWPVARHVTFLTSWIDEVSSGLSDTYARHPYIAYGTDWLAFGHLAIAVAFWGPYREPVRNIWVLKFGLISCAGVVPLALICAPLRHIPLWWIAVDSSFGVFGAIPLYAAYRMTRGLELAEQGRERAATAAGRREAEVEPA</sequence>
<feature type="transmembrane region" description="Helical" evidence="1">
    <location>
        <begin position="108"/>
        <end position="129"/>
    </location>
</feature>